<feature type="chain" id="PRO_5007511382" description="Outer membrane protein beta-barrel domain-containing protein" evidence="1">
    <location>
        <begin position="23"/>
        <end position="240"/>
    </location>
</feature>
<dbReference type="Gene3D" id="2.40.160.20">
    <property type="match status" value="1"/>
</dbReference>
<dbReference type="KEGG" id="abac:LuPra_01171"/>
<accession>A0A143PI96</accession>
<dbReference type="STRING" id="1855912.LuPra_01171"/>
<sequence length="240" mass="24396" precursor="true">MRISVKRLSLAFAATAATRVCAAARACAGVSRLGAVVLLSCACVAAPGRAQVIVSAGGGVSGEGQPSVGGGVGMSVGAVRAELELGWARQGIDRRAATPSEPSGNFPGAGGAPYLPAVMADVSTLVFRVAVPLRRDKPFQPFGSIGVGLARATRPPPPGESLSRTDTQAGIEAGGGATFWFSNRIGLRTAATYYKVFGPDGNFHGPPGSGVVYTNVLRDFSLTRVTVGIDIRLSGSSPVR</sequence>
<protein>
    <recommendedName>
        <fullName evidence="4">Outer membrane protein beta-barrel domain-containing protein</fullName>
    </recommendedName>
</protein>
<reference evidence="3" key="2">
    <citation type="submission" date="2016-04" db="EMBL/GenBank/DDBJ databases">
        <title>First Complete Genome Sequence of a Subdivision 6 Acidobacterium.</title>
        <authorList>
            <person name="Huang S."/>
            <person name="Vieira S."/>
            <person name="Bunk B."/>
            <person name="Riedel T."/>
            <person name="Sproeer C."/>
            <person name="Overmann J."/>
        </authorList>
    </citation>
    <scope>NUCLEOTIDE SEQUENCE [LARGE SCALE GENOMIC DNA]</scope>
    <source>
        <strain evidence="3">DSM 100886 HEG_-6_39</strain>
    </source>
</reference>
<evidence type="ECO:0000313" key="2">
    <source>
        <dbReference type="EMBL" id="AMY07983.1"/>
    </source>
</evidence>
<organism evidence="2 3">
    <name type="scientific">Luteitalea pratensis</name>
    <dbReference type="NCBI Taxonomy" id="1855912"/>
    <lineage>
        <taxon>Bacteria</taxon>
        <taxon>Pseudomonadati</taxon>
        <taxon>Acidobacteriota</taxon>
        <taxon>Vicinamibacteria</taxon>
        <taxon>Vicinamibacterales</taxon>
        <taxon>Vicinamibacteraceae</taxon>
        <taxon>Luteitalea</taxon>
    </lineage>
</organism>
<dbReference type="Proteomes" id="UP000076079">
    <property type="component" value="Chromosome"/>
</dbReference>
<name>A0A143PI96_LUTPR</name>
<keyword evidence="1" id="KW-0732">Signal</keyword>
<dbReference type="SUPFAM" id="SSF56925">
    <property type="entry name" value="OMPA-like"/>
    <property type="match status" value="1"/>
</dbReference>
<proteinExistence type="predicted"/>
<keyword evidence="3" id="KW-1185">Reference proteome</keyword>
<gene>
    <name evidence="2" type="ORF">LuPra_01171</name>
</gene>
<evidence type="ECO:0000313" key="3">
    <source>
        <dbReference type="Proteomes" id="UP000076079"/>
    </source>
</evidence>
<dbReference type="InterPro" id="IPR011250">
    <property type="entry name" value="OMP/PagP_B-barrel"/>
</dbReference>
<dbReference type="AlphaFoldDB" id="A0A143PI96"/>
<reference evidence="2 3" key="1">
    <citation type="journal article" date="2016" name="Genome Announc.">
        <title>First Complete Genome Sequence of a Subdivision 6 Acidobacterium Strain.</title>
        <authorList>
            <person name="Huang S."/>
            <person name="Vieira S."/>
            <person name="Bunk B."/>
            <person name="Riedel T."/>
            <person name="Sproer C."/>
            <person name="Overmann J."/>
        </authorList>
    </citation>
    <scope>NUCLEOTIDE SEQUENCE [LARGE SCALE GENOMIC DNA]</scope>
    <source>
        <strain evidence="3">DSM 100886 HEG_-6_39</strain>
    </source>
</reference>
<feature type="signal peptide" evidence="1">
    <location>
        <begin position="1"/>
        <end position="22"/>
    </location>
</feature>
<dbReference type="EMBL" id="CP015136">
    <property type="protein sequence ID" value="AMY07983.1"/>
    <property type="molecule type" value="Genomic_DNA"/>
</dbReference>
<evidence type="ECO:0000256" key="1">
    <source>
        <dbReference type="SAM" id="SignalP"/>
    </source>
</evidence>
<evidence type="ECO:0008006" key="4">
    <source>
        <dbReference type="Google" id="ProtNLM"/>
    </source>
</evidence>